<dbReference type="GO" id="GO:0032259">
    <property type="term" value="P:methylation"/>
    <property type="evidence" value="ECO:0007669"/>
    <property type="project" value="UniProtKB-KW"/>
</dbReference>
<dbReference type="Gene3D" id="3.40.50.150">
    <property type="entry name" value="Vaccinia Virus protein VP39"/>
    <property type="match status" value="1"/>
</dbReference>
<evidence type="ECO:0000256" key="3">
    <source>
        <dbReference type="ARBA" id="ARBA00022679"/>
    </source>
</evidence>
<keyword evidence="4" id="KW-0949">S-adenosyl-L-methionine</keyword>
<comment type="similarity">
    <text evidence="1">Belongs to the class I-like SAM-binding methyltransferase superfamily. NNMT/PNMT/TEMT family.</text>
</comment>
<dbReference type="GO" id="GO:0008170">
    <property type="term" value="F:N-methyltransferase activity"/>
    <property type="evidence" value="ECO:0007669"/>
    <property type="project" value="TreeGrafter"/>
</dbReference>
<protein>
    <submittedName>
        <fullName evidence="5">Uncharacterized protein</fullName>
    </submittedName>
</protein>
<organism evidence="5 6">
    <name type="scientific">Dimorphilus gyrociliatus</name>
    <dbReference type="NCBI Taxonomy" id="2664684"/>
    <lineage>
        <taxon>Eukaryota</taxon>
        <taxon>Metazoa</taxon>
        <taxon>Spiralia</taxon>
        <taxon>Lophotrochozoa</taxon>
        <taxon>Annelida</taxon>
        <taxon>Polychaeta</taxon>
        <taxon>Polychaeta incertae sedis</taxon>
        <taxon>Dinophilidae</taxon>
        <taxon>Dimorphilus</taxon>
    </lineage>
</organism>
<keyword evidence="3" id="KW-0808">Transferase</keyword>
<dbReference type="Proteomes" id="UP000549394">
    <property type="component" value="Unassembled WGS sequence"/>
</dbReference>
<dbReference type="OrthoDB" id="6416275at2759"/>
<gene>
    <name evidence="5" type="ORF">DGYR_LOCUS14077</name>
</gene>
<dbReference type="PROSITE" id="PS51681">
    <property type="entry name" value="SAM_MT_NNMT_PNMT_TEMT"/>
    <property type="match status" value="1"/>
</dbReference>
<dbReference type="EMBL" id="CAJFCJ010000095">
    <property type="protein sequence ID" value="CAD5126855.1"/>
    <property type="molecule type" value="Genomic_DNA"/>
</dbReference>
<comment type="caution">
    <text evidence="5">The sequence shown here is derived from an EMBL/GenBank/DDBJ whole genome shotgun (WGS) entry which is preliminary data.</text>
</comment>
<dbReference type="InterPro" id="IPR029063">
    <property type="entry name" value="SAM-dependent_MTases_sf"/>
</dbReference>
<reference evidence="5 6" key="1">
    <citation type="submission" date="2020-08" db="EMBL/GenBank/DDBJ databases">
        <authorList>
            <person name="Hejnol A."/>
        </authorList>
    </citation>
    <scope>NUCLEOTIDE SEQUENCE [LARGE SCALE GENOMIC DNA]</scope>
</reference>
<evidence type="ECO:0000256" key="2">
    <source>
        <dbReference type="ARBA" id="ARBA00022603"/>
    </source>
</evidence>
<dbReference type="GO" id="GO:0005829">
    <property type="term" value="C:cytosol"/>
    <property type="evidence" value="ECO:0007669"/>
    <property type="project" value="TreeGrafter"/>
</dbReference>
<dbReference type="AlphaFoldDB" id="A0A7I8WF76"/>
<sequence>MTSFREDYNNEEWPENFINNWRQPDIENFANLFQLHRFIKSLTKSGKYLEIGSGPSPIGIFSASIKFDDITLSDFSDVNIDCLKKWKTVDDLDNIRTLVQYVSALEGRDINEMNENALKSVKKISQSDLLNHQIIPNDDSKYDVISMNFVLLSACKTEEDLMKSLKNVYNKLNPGGVLYDYGAVKQQNYQVGEKTFAHYCIDSDKLVNIVEEVGFKVSSYGKFVMSVPTYFFIASC</sequence>
<dbReference type="SUPFAM" id="SSF53335">
    <property type="entry name" value="S-adenosyl-L-methionine-dependent methyltransferases"/>
    <property type="match status" value="1"/>
</dbReference>
<evidence type="ECO:0000256" key="1">
    <source>
        <dbReference type="ARBA" id="ARBA00007996"/>
    </source>
</evidence>
<dbReference type="InterPro" id="IPR000940">
    <property type="entry name" value="NNMT_TEMT_trans"/>
</dbReference>
<evidence type="ECO:0000313" key="5">
    <source>
        <dbReference type="EMBL" id="CAD5126855.1"/>
    </source>
</evidence>
<dbReference type="Pfam" id="PF01234">
    <property type="entry name" value="NNMT_PNMT_TEMT"/>
    <property type="match status" value="1"/>
</dbReference>
<accession>A0A7I8WF76</accession>
<dbReference type="PANTHER" id="PTHR10867:SF17">
    <property type="entry name" value="NICOTINAMIDE N-METHYLTRANSFERASE"/>
    <property type="match status" value="1"/>
</dbReference>
<proteinExistence type="inferred from homology"/>
<evidence type="ECO:0000313" key="6">
    <source>
        <dbReference type="Proteomes" id="UP000549394"/>
    </source>
</evidence>
<keyword evidence="2" id="KW-0489">Methyltransferase</keyword>
<dbReference type="CDD" id="cd02440">
    <property type="entry name" value="AdoMet_MTases"/>
    <property type="match status" value="1"/>
</dbReference>
<keyword evidence="6" id="KW-1185">Reference proteome</keyword>
<evidence type="ECO:0000256" key="4">
    <source>
        <dbReference type="ARBA" id="ARBA00022691"/>
    </source>
</evidence>
<name>A0A7I8WF76_9ANNE</name>
<dbReference type="PANTHER" id="PTHR10867">
    <property type="entry name" value="NNMT/PNMT/TEMT FAMILY MEMBER"/>
    <property type="match status" value="1"/>
</dbReference>